<dbReference type="Gene3D" id="3.90.215.10">
    <property type="entry name" value="Gamma Fibrinogen, chain A, domain 1"/>
    <property type="match status" value="1"/>
</dbReference>
<comment type="caution">
    <text evidence="2">The sequence shown here is derived from an EMBL/GenBank/DDBJ whole genome shotgun (WGS) entry which is preliminary data.</text>
</comment>
<dbReference type="SMART" id="SM00186">
    <property type="entry name" value="FBG"/>
    <property type="match status" value="1"/>
</dbReference>
<name>A0AAD9JT86_9ANNE</name>
<dbReference type="PROSITE" id="PS51406">
    <property type="entry name" value="FIBRINOGEN_C_2"/>
    <property type="match status" value="1"/>
</dbReference>
<dbReference type="GO" id="GO:0005615">
    <property type="term" value="C:extracellular space"/>
    <property type="evidence" value="ECO:0007669"/>
    <property type="project" value="TreeGrafter"/>
</dbReference>
<evidence type="ECO:0000313" key="2">
    <source>
        <dbReference type="EMBL" id="KAK2158943.1"/>
    </source>
</evidence>
<feature type="domain" description="Fibrinogen C-terminal" evidence="1">
    <location>
        <begin position="1"/>
        <end position="172"/>
    </location>
</feature>
<protein>
    <recommendedName>
        <fullName evidence="1">Fibrinogen C-terminal domain-containing protein</fullName>
    </recommendedName>
</protein>
<dbReference type="InterPro" id="IPR036056">
    <property type="entry name" value="Fibrinogen-like_C"/>
</dbReference>
<dbReference type="EMBL" id="JAODUP010000161">
    <property type="protein sequence ID" value="KAK2158943.1"/>
    <property type="molecule type" value="Genomic_DNA"/>
</dbReference>
<dbReference type="PANTHER" id="PTHR19143:SF458">
    <property type="entry name" value="FIBRINOGEN C-TERMINAL DOMAIN-CONTAINING PROTEIN-RELATED"/>
    <property type="match status" value="1"/>
</dbReference>
<evidence type="ECO:0000313" key="3">
    <source>
        <dbReference type="Proteomes" id="UP001208570"/>
    </source>
</evidence>
<dbReference type="InterPro" id="IPR002181">
    <property type="entry name" value="Fibrinogen_a/b/g_C_dom"/>
</dbReference>
<keyword evidence="3" id="KW-1185">Reference proteome</keyword>
<dbReference type="Proteomes" id="UP001208570">
    <property type="component" value="Unassembled WGS sequence"/>
</dbReference>
<dbReference type="InterPro" id="IPR014716">
    <property type="entry name" value="Fibrinogen_a/b/g_C_1"/>
</dbReference>
<dbReference type="SUPFAM" id="SSF56496">
    <property type="entry name" value="Fibrinogen C-terminal domain-like"/>
    <property type="match status" value="1"/>
</dbReference>
<dbReference type="AlphaFoldDB" id="A0AAD9JT86"/>
<proteinExistence type="predicted"/>
<evidence type="ECO:0000259" key="1">
    <source>
        <dbReference type="PROSITE" id="PS51406"/>
    </source>
</evidence>
<dbReference type="Pfam" id="PF00147">
    <property type="entry name" value="Fibrinogen_C"/>
    <property type="match status" value="1"/>
</dbReference>
<dbReference type="InterPro" id="IPR050373">
    <property type="entry name" value="Fibrinogen_C-term_domain"/>
</dbReference>
<dbReference type="PANTHER" id="PTHR19143">
    <property type="entry name" value="FIBRINOGEN/TENASCIN/ANGIOPOEITIN"/>
    <property type="match status" value="1"/>
</dbReference>
<reference evidence="2" key="1">
    <citation type="journal article" date="2023" name="Mol. Biol. Evol.">
        <title>Third-Generation Sequencing Reveals the Adaptive Role of the Epigenome in Three Deep-Sea Polychaetes.</title>
        <authorList>
            <person name="Perez M."/>
            <person name="Aroh O."/>
            <person name="Sun Y."/>
            <person name="Lan Y."/>
            <person name="Juniper S.K."/>
            <person name="Young C.R."/>
            <person name="Angers B."/>
            <person name="Qian P.Y."/>
        </authorList>
    </citation>
    <scope>NUCLEOTIDE SEQUENCE</scope>
    <source>
        <strain evidence="2">P08H-3</strain>
    </source>
</reference>
<accession>A0AAD9JT86</accession>
<gene>
    <name evidence="2" type="ORF">LSH36_161g03001</name>
</gene>
<sequence>MFGSLNGNLWMGLEFINRVTIGMGLDYEMRIDMRSFPRLINNSFTGSREEGYAKYREFSVGDSASFYKLHVSDYSGNWGDSMSKNDGIMFTANGTENDHDLISVNCAEVFVAPWWYALGSDSRLTGQYGMIVPDHVGYLDNTMTYFYHGIMWKTHLGSNEHMEMIEMKIRPK</sequence>
<organism evidence="2 3">
    <name type="scientific">Paralvinella palmiformis</name>
    <dbReference type="NCBI Taxonomy" id="53620"/>
    <lineage>
        <taxon>Eukaryota</taxon>
        <taxon>Metazoa</taxon>
        <taxon>Spiralia</taxon>
        <taxon>Lophotrochozoa</taxon>
        <taxon>Annelida</taxon>
        <taxon>Polychaeta</taxon>
        <taxon>Sedentaria</taxon>
        <taxon>Canalipalpata</taxon>
        <taxon>Terebellida</taxon>
        <taxon>Terebelliformia</taxon>
        <taxon>Alvinellidae</taxon>
        <taxon>Paralvinella</taxon>
    </lineage>
</organism>